<dbReference type="EMBL" id="SZPY01000003">
    <property type="protein sequence ID" value="TKI61869.1"/>
    <property type="molecule type" value="Genomic_DNA"/>
</dbReference>
<accession>A0A4U2YL07</accession>
<feature type="transmembrane region" description="Helical" evidence="5">
    <location>
        <begin position="50"/>
        <end position="69"/>
    </location>
</feature>
<protein>
    <submittedName>
        <fullName evidence="6">Energy-coupling factor transporter transmembrane protein EcfT</fullName>
    </submittedName>
</protein>
<sequence>MPAGAKMLALMGLSTVVVLVRGPVSGLVALLLALGLVGWSGTGVRATVRTLRAFFLVAAVLLAYHLLFGTWQVAVEQVGDLLALVLLATVLTATTPVDALLDMIVRAVGPLRRFGANPEKVALAFSLVLRSIPVLLTIAAETRDAARARGLERSPRTWLTPFVVRTVAHARDTGDALHARGLGDD</sequence>
<name>A0A4U2YL07_9ACTN</name>
<dbReference type="GO" id="GO:0005886">
    <property type="term" value="C:plasma membrane"/>
    <property type="evidence" value="ECO:0007669"/>
    <property type="project" value="UniProtKB-ARBA"/>
</dbReference>
<reference evidence="6 7" key="1">
    <citation type="submission" date="2019-04" db="EMBL/GenBank/DDBJ databases">
        <authorList>
            <person name="Dong K."/>
        </authorList>
    </citation>
    <scope>NUCLEOTIDE SEQUENCE [LARGE SCALE GENOMIC DNA]</scope>
    <source>
        <strain evidence="7">dk3543</strain>
    </source>
</reference>
<evidence type="ECO:0000313" key="7">
    <source>
        <dbReference type="Proteomes" id="UP000307808"/>
    </source>
</evidence>
<proteinExistence type="predicted"/>
<evidence type="ECO:0000256" key="1">
    <source>
        <dbReference type="ARBA" id="ARBA00004141"/>
    </source>
</evidence>
<dbReference type="InterPro" id="IPR003339">
    <property type="entry name" value="ABC/ECF_trnsptr_transmembrane"/>
</dbReference>
<feature type="transmembrane region" description="Helical" evidence="5">
    <location>
        <begin position="81"/>
        <end position="101"/>
    </location>
</feature>
<dbReference type="AlphaFoldDB" id="A0A4U2YL07"/>
<keyword evidence="7" id="KW-1185">Reference proteome</keyword>
<evidence type="ECO:0000256" key="4">
    <source>
        <dbReference type="ARBA" id="ARBA00023136"/>
    </source>
</evidence>
<comment type="subcellular location">
    <subcellularLocation>
        <location evidence="1">Membrane</location>
        <topology evidence="1">Multi-pass membrane protein</topology>
    </subcellularLocation>
</comment>
<gene>
    <name evidence="6" type="ORF">FC770_11925</name>
</gene>
<evidence type="ECO:0000256" key="3">
    <source>
        <dbReference type="ARBA" id="ARBA00022989"/>
    </source>
</evidence>
<evidence type="ECO:0000256" key="2">
    <source>
        <dbReference type="ARBA" id="ARBA00022692"/>
    </source>
</evidence>
<dbReference type="CDD" id="cd16914">
    <property type="entry name" value="EcfT"/>
    <property type="match status" value="1"/>
</dbReference>
<dbReference type="Proteomes" id="UP000307808">
    <property type="component" value="Unassembled WGS sequence"/>
</dbReference>
<keyword evidence="4 5" id="KW-0472">Membrane</keyword>
<comment type="caution">
    <text evidence="6">The sequence shown here is derived from an EMBL/GenBank/DDBJ whole genome shotgun (WGS) entry which is preliminary data.</text>
</comment>
<keyword evidence="2 5" id="KW-0812">Transmembrane</keyword>
<evidence type="ECO:0000313" key="6">
    <source>
        <dbReference type="EMBL" id="TKI61869.1"/>
    </source>
</evidence>
<keyword evidence="3 5" id="KW-1133">Transmembrane helix</keyword>
<dbReference type="OrthoDB" id="509049at2"/>
<evidence type="ECO:0000256" key="5">
    <source>
        <dbReference type="SAM" id="Phobius"/>
    </source>
</evidence>
<organism evidence="6 7">
    <name type="scientific">Nocardioides jishulii</name>
    <dbReference type="NCBI Taxonomy" id="2575440"/>
    <lineage>
        <taxon>Bacteria</taxon>
        <taxon>Bacillati</taxon>
        <taxon>Actinomycetota</taxon>
        <taxon>Actinomycetes</taxon>
        <taxon>Propionibacteriales</taxon>
        <taxon>Nocardioidaceae</taxon>
        <taxon>Nocardioides</taxon>
    </lineage>
</organism>
<dbReference type="Pfam" id="PF02361">
    <property type="entry name" value="CbiQ"/>
    <property type="match status" value="1"/>
</dbReference>